<sequence>MALTALTGPLGCAEEGAARPGPAAGTDAAEQARIETSRKKIDEAALAIDEKRYADARKLLGEAEKLAIESHRFEIGEQREKLDKREAKLWANDVSEQLDNKQCAEAFTALSKQIEERNSEVFKAEVRKLVQAQAAACASGKLDELAVAGKFSEARSFLGAEGTRKVLGDAVWKKLSAETEGTIVEALAGQLADDLRAKRWSAAADQVDEALKRGDATEAVARALMVRVRAAAAPELIAQAARGVGSRNAAADLKEVDAQIARLGWEVQAADLAGVAKDKAMPQELARKRTALATYLETQRLKVKPPKKSEKRWAHGTVAVAPAESAEGASRRDLKTGTPVWVIGQTKDLALITEQDPGAAGFNAALELALGWVPVGRLAAEDTAEWLPPNDQLKGAQVWGPLREKEPLLELGTVTEVKGNEVTVTRLADDVEVKTTRDKLRKGQLVKGMKVLTLCDQENQAATIFEHVQGMRVARVQCDGGLQKEQPLSSLRSRADLLPVSK</sequence>
<dbReference type="KEGG" id="ccro:CMC5_046510"/>
<evidence type="ECO:0000313" key="2">
    <source>
        <dbReference type="EMBL" id="AKT40496.1"/>
    </source>
</evidence>
<feature type="compositionally biased region" description="Low complexity" evidence="1">
    <location>
        <begin position="11"/>
        <end position="29"/>
    </location>
</feature>
<feature type="region of interest" description="Disordered" evidence="1">
    <location>
        <begin position="1"/>
        <end position="32"/>
    </location>
</feature>
<protein>
    <submittedName>
        <fullName evidence="2">Uncharacterized protein</fullName>
    </submittedName>
</protein>
<reference evidence="2 3" key="1">
    <citation type="submission" date="2015-07" db="EMBL/GenBank/DDBJ databases">
        <title>Genome analysis of myxobacterium Chondromyces crocatus Cm c5 reveals a high potential for natural compound synthesis and the genetic basis for the loss of fruiting body formation.</title>
        <authorList>
            <person name="Zaburannyi N."/>
            <person name="Bunk B."/>
            <person name="Maier J."/>
            <person name="Overmann J."/>
            <person name="Mueller R."/>
        </authorList>
    </citation>
    <scope>NUCLEOTIDE SEQUENCE [LARGE SCALE GENOMIC DNA]</scope>
    <source>
        <strain evidence="2 3">Cm c5</strain>
    </source>
</reference>
<keyword evidence="3" id="KW-1185">Reference proteome</keyword>
<accession>A0A0K1EI00</accession>
<organism evidence="2 3">
    <name type="scientific">Chondromyces crocatus</name>
    <dbReference type="NCBI Taxonomy" id="52"/>
    <lineage>
        <taxon>Bacteria</taxon>
        <taxon>Pseudomonadati</taxon>
        <taxon>Myxococcota</taxon>
        <taxon>Polyangia</taxon>
        <taxon>Polyangiales</taxon>
        <taxon>Polyangiaceae</taxon>
        <taxon>Chondromyces</taxon>
    </lineage>
</organism>
<dbReference type="Proteomes" id="UP000067626">
    <property type="component" value="Chromosome"/>
</dbReference>
<name>A0A0K1EI00_CHOCO</name>
<proteinExistence type="predicted"/>
<dbReference type="EMBL" id="CP012159">
    <property type="protein sequence ID" value="AKT40496.1"/>
    <property type="molecule type" value="Genomic_DNA"/>
</dbReference>
<gene>
    <name evidence="2" type="ORF">CMC5_046510</name>
</gene>
<evidence type="ECO:0000313" key="3">
    <source>
        <dbReference type="Proteomes" id="UP000067626"/>
    </source>
</evidence>
<dbReference type="STRING" id="52.CMC5_046510"/>
<evidence type="ECO:0000256" key="1">
    <source>
        <dbReference type="SAM" id="MobiDB-lite"/>
    </source>
</evidence>
<dbReference type="AlphaFoldDB" id="A0A0K1EI00"/>